<sequence length="84" mass="9323">MVISLSLFSSSFFSLFSWDASLAFCLLLTSICVFGGRILFQQRRALYDIELEALISIPTVSMLSSPSSILLDCTYKNLSILLFG</sequence>
<feature type="transmembrane region" description="Helical" evidence="1">
    <location>
        <begin position="20"/>
        <end position="40"/>
    </location>
</feature>
<dbReference type="VEuPathDB" id="FungiDB:F9C07_1333685"/>
<keyword evidence="1" id="KW-0472">Membrane</keyword>
<reference evidence="3" key="1">
    <citation type="journal article" date="2021" name="G3 (Bethesda)">
        <title>Chromosome assembled and annotated genome sequence of Aspergillus flavus NRRL 3357.</title>
        <authorList>
            <person name="Skerker J.M."/>
            <person name="Pianalto K.M."/>
            <person name="Mondo S.J."/>
            <person name="Yang K."/>
            <person name="Arkin A.P."/>
            <person name="Keller N.P."/>
            <person name="Grigoriev I.V."/>
            <person name="Louise Glass N.L."/>
        </authorList>
    </citation>
    <scope>NUCLEOTIDE SEQUENCE [LARGE SCALE GENOMIC DNA]</scope>
    <source>
        <strain evidence="3">ATCC 200026 / FGSC A1120 / IAM 13836 / NRRL 3357 / JCM 12722 / SRRC 167</strain>
    </source>
</reference>
<gene>
    <name evidence="2" type="ORF">F9C07_1333685</name>
</gene>
<protein>
    <submittedName>
        <fullName evidence="2">Uncharacterized protein</fullName>
    </submittedName>
</protein>
<keyword evidence="1" id="KW-0812">Transmembrane</keyword>
<dbReference type="EMBL" id="CP044622">
    <property type="protein sequence ID" value="QRD82993.1"/>
    <property type="molecule type" value="Genomic_DNA"/>
</dbReference>
<dbReference type="AlphaFoldDB" id="A0A7U2QSC2"/>
<organism evidence="2 3">
    <name type="scientific">Aspergillus flavus (strain ATCC 200026 / FGSC A1120 / IAM 13836 / NRRL 3357 / JCM 12722 / SRRC 167)</name>
    <dbReference type="NCBI Taxonomy" id="332952"/>
    <lineage>
        <taxon>Eukaryota</taxon>
        <taxon>Fungi</taxon>
        <taxon>Dikarya</taxon>
        <taxon>Ascomycota</taxon>
        <taxon>Pezizomycotina</taxon>
        <taxon>Eurotiomycetes</taxon>
        <taxon>Eurotiomycetidae</taxon>
        <taxon>Eurotiales</taxon>
        <taxon>Aspergillaceae</taxon>
        <taxon>Aspergillus</taxon>
        <taxon>Aspergillus subgen. Circumdati</taxon>
    </lineage>
</organism>
<evidence type="ECO:0000313" key="2">
    <source>
        <dbReference type="EMBL" id="QRD82993.1"/>
    </source>
</evidence>
<accession>A0A7U2QSC2</accession>
<proteinExistence type="predicted"/>
<dbReference type="Proteomes" id="UP000596276">
    <property type="component" value="Chromosome 2"/>
</dbReference>
<keyword evidence="1" id="KW-1133">Transmembrane helix</keyword>
<keyword evidence="3" id="KW-1185">Reference proteome</keyword>
<evidence type="ECO:0000313" key="3">
    <source>
        <dbReference type="Proteomes" id="UP000596276"/>
    </source>
</evidence>
<name>A0A7U2QSC2_ASPFN</name>
<evidence type="ECO:0000256" key="1">
    <source>
        <dbReference type="SAM" id="Phobius"/>
    </source>
</evidence>